<comment type="caution">
    <text evidence="8">The sequence shown here is derived from an EMBL/GenBank/DDBJ whole genome shotgun (WGS) entry which is preliminary data.</text>
</comment>
<gene>
    <name evidence="8" type="ORF">J1C47_10305</name>
</gene>
<evidence type="ECO:0000256" key="5">
    <source>
        <dbReference type="SAM" id="Phobius"/>
    </source>
</evidence>
<keyword evidence="5" id="KW-1133">Transmembrane helix</keyword>
<dbReference type="SUPFAM" id="SSF158472">
    <property type="entry name" value="HAMP domain-like"/>
    <property type="match status" value="1"/>
</dbReference>
<evidence type="ECO:0000259" key="7">
    <source>
        <dbReference type="PROSITE" id="PS50885"/>
    </source>
</evidence>
<protein>
    <submittedName>
        <fullName evidence="8">HAMP domain-containing protein</fullName>
    </submittedName>
</protein>
<evidence type="ECO:0000313" key="9">
    <source>
        <dbReference type="Proteomes" id="UP000664288"/>
    </source>
</evidence>
<dbReference type="RefSeq" id="WP_207350667.1">
    <property type="nucleotide sequence ID" value="NZ_JAFMPY010000008.1"/>
</dbReference>
<dbReference type="Gene3D" id="1.10.287.950">
    <property type="entry name" value="Methyl-accepting chemotaxis protein"/>
    <property type="match status" value="1"/>
</dbReference>
<keyword evidence="3" id="KW-0807">Transducer</keyword>
<dbReference type="SMART" id="SM00304">
    <property type="entry name" value="HAMP"/>
    <property type="match status" value="2"/>
</dbReference>
<dbReference type="InterPro" id="IPR004090">
    <property type="entry name" value="Chemotax_Me-accpt_rcpt"/>
</dbReference>
<accession>A0ABS3J2Y9</accession>
<dbReference type="PROSITE" id="PS50885">
    <property type="entry name" value="HAMP"/>
    <property type="match status" value="2"/>
</dbReference>
<dbReference type="PRINTS" id="PR00260">
    <property type="entry name" value="CHEMTRNSDUCR"/>
</dbReference>
<keyword evidence="5" id="KW-0812">Transmembrane</keyword>
<reference evidence="8 9" key="1">
    <citation type="submission" date="2021-03" db="EMBL/GenBank/DDBJ databases">
        <title>Whole genome sequence of Jiella sp. MQZ13P-4.</title>
        <authorList>
            <person name="Tuo L."/>
        </authorList>
    </citation>
    <scope>NUCLEOTIDE SEQUENCE [LARGE SCALE GENOMIC DNA]</scope>
    <source>
        <strain evidence="8 9">MQZ13P-4</strain>
    </source>
</reference>
<dbReference type="Proteomes" id="UP000664288">
    <property type="component" value="Unassembled WGS sequence"/>
</dbReference>
<dbReference type="SMART" id="SM00283">
    <property type="entry name" value="MA"/>
    <property type="match status" value="1"/>
</dbReference>
<name>A0ABS3J2Y9_9HYPH</name>
<dbReference type="InterPro" id="IPR003660">
    <property type="entry name" value="HAMP_dom"/>
</dbReference>
<dbReference type="SUPFAM" id="SSF58104">
    <property type="entry name" value="Methyl-accepting chemotaxis protein (MCP) signaling domain"/>
    <property type="match status" value="1"/>
</dbReference>
<proteinExistence type="inferred from homology"/>
<dbReference type="Pfam" id="PF00015">
    <property type="entry name" value="MCPsignal"/>
    <property type="match status" value="1"/>
</dbReference>
<dbReference type="PROSITE" id="PS50111">
    <property type="entry name" value="CHEMOTAXIS_TRANSDUC_2"/>
    <property type="match status" value="1"/>
</dbReference>
<keyword evidence="5" id="KW-0472">Membrane</keyword>
<feature type="region of interest" description="Disordered" evidence="4">
    <location>
        <begin position="593"/>
        <end position="618"/>
    </location>
</feature>
<dbReference type="Gene3D" id="6.10.340.10">
    <property type="match status" value="1"/>
</dbReference>
<feature type="domain" description="HAMP" evidence="7">
    <location>
        <begin position="209"/>
        <end position="262"/>
    </location>
</feature>
<organism evidence="8 9">
    <name type="scientific">Jiella sonneratiae</name>
    <dbReference type="NCBI Taxonomy" id="2816856"/>
    <lineage>
        <taxon>Bacteria</taxon>
        <taxon>Pseudomonadati</taxon>
        <taxon>Pseudomonadota</taxon>
        <taxon>Alphaproteobacteria</taxon>
        <taxon>Hyphomicrobiales</taxon>
        <taxon>Aurantimonadaceae</taxon>
        <taxon>Jiella</taxon>
    </lineage>
</organism>
<dbReference type="CDD" id="cd11386">
    <property type="entry name" value="MCP_signal"/>
    <property type="match status" value="1"/>
</dbReference>
<feature type="transmembrane region" description="Helical" evidence="5">
    <location>
        <begin position="186"/>
        <end position="207"/>
    </location>
</feature>
<feature type="domain" description="HAMP" evidence="7">
    <location>
        <begin position="296"/>
        <end position="342"/>
    </location>
</feature>
<sequence length="618" mass="65409">MQIRLSTRIYTFVATACAGLALCVGIGWHEFQNTAVGGPIYARIVDSKDLLADILPPPAYVIEPFLDVNLAHQGLIRPDEAESRLATLKSAYADRIRYWSGSDVPANVQALFQRSDAIVTAFWQAIGTNYLPALKGGDRAGEAAAFDRITGLYGEHRAVIDELVAAANQLSSDLEAQSASQVRTALVAQLGAGALVLALLGFGGWSLRRRMVRPMAAMTADMERLAKGDVDFCTAYAGSRDEIGAMASALETFRRSEIERRELTGASEAQRLEIERRRLEQEGVDQRQRMDLESFVGAIERGFRHLSGGDLTVRLTQPVADQYEPIRHQFNDSVAGLEQAIGQVMSTVTTIRTGLDEIAVASNDLSQRTEQQAASLEETVAALGEVTRTVNGTAESANQARAVAAEAAGKAKASGEVVRQAVVAMTQIEASSQEINQIIGVIDEIAFQTNLLALNAGVEAARAGEAGKGFAVVAQEVRALAQRSAEAAKEIKTLISASRGQVEEGVELVTASGGSLEEIVAEVSAMAEIIGSIAASAREQAISLREVSTAADQMDKVTQQNAAMVEQATAATASLSRDTEALAAAMSQFKVRSEKAPASPQAAAGRGGGRVPALAKAA</sequence>
<evidence type="ECO:0000256" key="2">
    <source>
        <dbReference type="ARBA" id="ARBA00029447"/>
    </source>
</evidence>
<keyword evidence="9" id="KW-1185">Reference proteome</keyword>
<evidence type="ECO:0000313" key="8">
    <source>
        <dbReference type="EMBL" id="MBO0904036.1"/>
    </source>
</evidence>
<evidence type="ECO:0000259" key="6">
    <source>
        <dbReference type="PROSITE" id="PS50111"/>
    </source>
</evidence>
<evidence type="ECO:0000256" key="1">
    <source>
        <dbReference type="ARBA" id="ARBA00022500"/>
    </source>
</evidence>
<evidence type="ECO:0000256" key="3">
    <source>
        <dbReference type="PROSITE-ProRule" id="PRU00284"/>
    </source>
</evidence>
<dbReference type="PANTHER" id="PTHR43531:SF11">
    <property type="entry name" value="METHYL-ACCEPTING CHEMOTAXIS PROTEIN 3"/>
    <property type="match status" value="1"/>
</dbReference>
<dbReference type="EMBL" id="JAFMPY010000008">
    <property type="protein sequence ID" value="MBO0904036.1"/>
    <property type="molecule type" value="Genomic_DNA"/>
</dbReference>
<dbReference type="Pfam" id="PF00672">
    <property type="entry name" value="HAMP"/>
    <property type="match status" value="1"/>
</dbReference>
<dbReference type="PANTHER" id="PTHR43531">
    <property type="entry name" value="PROTEIN ICFG"/>
    <property type="match status" value="1"/>
</dbReference>
<dbReference type="InterPro" id="IPR051310">
    <property type="entry name" value="MCP_chemotaxis"/>
</dbReference>
<keyword evidence="1" id="KW-0145">Chemotaxis</keyword>
<evidence type="ECO:0000256" key="4">
    <source>
        <dbReference type="SAM" id="MobiDB-lite"/>
    </source>
</evidence>
<comment type="similarity">
    <text evidence="2">Belongs to the methyl-accepting chemotaxis (MCP) protein family.</text>
</comment>
<dbReference type="InterPro" id="IPR004089">
    <property type="entry name" value="MCPsignal_dom"/>
</dbReference>
<feature type="domain" description="Methyl-accepting transducer" evidence="6">
    <location>
        <begin position="347"/>
        <end position="576"/>
    </location>
</feature>